<dbReference type="Pfam" id="PF03087">
    <property type="entry name" value="BPS1"/>
    <property type="match status" value="1"/>
</dbReference>
<dbReference type="GO" id="GO:0048364">
    <property type="term" value="P:root development"/>
    <property type="evidence" value="ECO:0007669"/>
    <property type="project" value="InterPro"/>
</dbReference>
<evidence type="ECO:0008006" key="3">
    <source>
        <dbReference type="Google" id="ProtNLM"/>
    </source>
</evidence>
<dbReference type="PANTHER" id="PTHR31509">
    <property type="entry name" value="BPS1-LIKE PROTEIN"/>
    <property type="match status" value="1"/>
</dbReference>
<dbReference type="InterPro" id="IPR004320">
    <property type="entry name" value="BPS1_pln"/>
</dbReference>
<evidence type="ECO:0000313" key="1">
    <source>
        <dbReference type="EMBL" id="KAJ4955070.1"/>
    </source>
</evidence>
<organism evidence="1 2">
    <name type="scientific">Protea cynaroides</name>
    <dbReference type="NCBI Taxonomy" id="273540"/>
    <lineage>
        <taxon>Eukaryota</taxon>
        <taxon>Viridiplantae</taxon>
        <taxon>Streptophyta</taxon>
        <taxon>Embryophyta</taxon>
        <taxon>Tracheophyta</taxon>
        <taxon>Spermatophyta</taxon>
        <taxon>Magnoliopsida</taxon>
        <taxon>Proteales</taxon>
        <taxon>Proteaceae</taxon>
        <taxon>Protea</taxon>
    </lineage>
</organism>
<sequence length="357" mass="39921">MSRPHDGHPPAFPFGNPFRMIFPRGSWLSSKLVGLLNSFEESLAERLKKLKLKDQGDVLSLSWMRLAMELLSETHADVKDLITDLQFPVADWDEKWMDVYLDNSVKLLDICLAFSSELSRINQCHLLLQCVLHVLDSSKASPSREQLSRAHSSLGDWMKQISLRNPKLENCSTILHGLHDSLHLTKVKNSAKGKVLMRALYGVKVQTIFVCSILAAAFSGSPSPLVDLHVSDKFLWTEAFNDLLANVNGVIRNPISNGNPTQLKELEVVESSVERLYAMIGSDGNGLVEEEALWNSVSDLRKKLEKLSQGSDLLSKEVEGFFQIVLIGRDALLCNLRVDDSDSDIIIDSNVEQQVVR</sequence>
<comment type="caution">
    <text evidence="1">The sequence shown here is derived from an EMBL/GenBank/DDBJ whole genome shotgun (WGS) entry which is preliminary data.</text>
</comment>
<dbReference type="GO" id="GO:0048367">
    <property type="term" value="P:shoot system development"/>
    <property type="evidence" value="ECO:0007669"/>
    <property type="project" value="InterPro"/>
</dbReference>
<protein>
    <recommendedName>
        <fullName evidence="3">BPS1-like protein</fullName>
    </recommendedName>
</protein>
<evidence type="ECO:0000313" key="2">
    <source>
        <dbReference type="Proteomes" id="UP001141806"/>
    </source>
</evidence>
<reference evidence="1" key="1">
    <citation type="journal article" date="2023" name="Plant J.">
        <title>The genome of the king protea, Protea cynaroides.</title>
        <authorList>
            <person name="Chang J."/>
            <person name="Duong T.A."/>
            <person name="Schoeman C."/>
            <person name="Ma X."/>
            <person name="Roodt D."/>
            <person name="Barker N."/>
            <person name="Li Z."/>
            <person name="Van de Peer Y."/>
            <person name="Mizrachi E."/>
        </authorList>
    </citation>
    <scope>NUCLEOTIDE SEQUENCE</scope>
    <source>
        <tissue evidence="1">Young leaves</tissue>
    </source>
</reference>
<gene>
    <name evidence="1" type="ORF">NE237_011853</name>
</gene>
<accession>A0A9Q0JYB4</accession>
<proteinExistence type="predicted"/>
<keyword evidence="2" id="KW-1185">Reference proteome</keyword>
<dbReference type="AlphaFoldDB" id="A0A9Q0JYB4"/>
<dbReference type="OrthoDB" id="694709at2759"/>
<dbReference type="EMBL" id="JAMYWD010000011">
    <property type="protein sequence ID" value="KAJ4955070.1"/>
    <property type="molecule type" value="Genomic_DNA"/>
</dbReference>
<dbReference type="Proteomes" id="UP001141806">
    <property type="component" value="Unassembled WGS sequence"/>
</dbReference>
<name>A0A9Q0JYB4_9MAGN</name>